<dbReference type="InterPro" id="IPR002716">
    <property type="entry name" value="PIN_dom"/>
</dbReference>
<gene>
    <name evidence="3" type="ORF">ACE1CC_31080</name>
</gene>
<feature type="domain" description="PIN" evidence="2">
    <location>
        <begin position="4"/>
        <end position="68"/>
    </location>
</feature>
<dbReference type="PANTHER" id="PTHR35901">
    <property type="entry name" value="RIBONUCLEASE VAPC3"/>
    <property type="match status" value="1"/>
</dbReference>
<evidence type="ECO:0000313" key="3">
    <source>
        <dbReference type="EMBL" id="MFB2881319.1"/>
    </source>
</evidence>
<evidence type="ECO:0000259" key="2">
    <source>
        <dbReference type="Pfam" id="PF01850"/>
    </source>
</evidence>
<keyword evidence="1" id="KW-0460">Magnesium</keyword>
<dbReference type="CDD" id="cd09873">
    <property type="entry name" value="PIN_Pae0151-like"/>
    <property type="match status" value="1"/>
</dbReference>
<dbReference type="Proteomes" id="UP001576774">
    <property type="component" value="Unassembled WGS sequence"/>
</dbReference>
<proteinExistence type="predicted"/>
<sequence>MSQEDAEQFIIDLLDLPLQIVPIKELLPRAFEIGLAHQLAIYDSLYIALALNLNCPLITVDDRQLNAAIANSVIIKPITDFSPGEPRI</sequence>
<organism evidence="3 4">
    <name type="scientific">Floridaenema aerugineum BLCC-F46</name>
    <dbReference type="NCBI Taxonomy" id="3153654"/>
    <lineage>
        <taxon>Bacteria</taxon>
        <taxon>Bacillati</taxon>
        <taxon>Cyanobacteriota</taxon>
        <taxon>Cyanophyceae</taxon>
        <taxon>Oscillatoriophycideae</taxon>
        <taxon>Aerosakkonematales</taxon>
        <taxon>Aerosakkonemataceae</taxon>
        <taxon>Floridanema</taxon>
        <taxon>Floridanema aerugineum</taxon>
    </lineage>
</organism>
<keyword evidence="4" id="KW-1185">Reference proteome</keyword>
<evidence type="ECO:0000256" key="1">
    <source>
        <dbReference type="ARBA" id="ARBA00022842"/>
    </source>
</evidence>
<reference evidence="3 4" key="1">
    <citation type="submission" date="2024-09" db="EMBL/GenBank/DDBJ databases">
        <title>Floridaenema gen nov. (Aerosakkonemataceae, Aerosakkonematales ord. nov., Cyanobacteria) from benthic tropical and subtropical fresh waters, with the description of four new species.</title>
        <authorList>
            <person name="Moretto J.A."/>
            <person name="Berthold D.E."/>
            <person name="Lefler F.W."/>
            <person name="Huang I.-S."/>
            <person name="Laughinghouse H. IV."/>
        </authorList>
    </citation>
    <scope>NUCLEOTIDE SEQUENCE [LARGE SCALE GENOMIC DNA]</scope>
    <source>
        <strain evidence="3 4">BLCC-F46</strain>
    </source>
</reference>
<evidence type="ECO:0000313" key="4">
    <source>
        <dbReference type="Proteomes" id="UP001576774"/>
    </source>
</evidence>
<dbReference type="PANTHER" id="PTHR35901:SF1">
    <property type="entry name" value="EXONUCLEASE VAPC9"/>
    <property type="match status" value="1"/>
</dbReference>
<dbReference type="InterPro" id="IPR029060">
    <property type="entry name" value="PIN-like_dom_sf"/>
</dbReference>
<dbReference type="EMBL" id="JBHFNQ010000220">
    <property type="protein sequence ID" value="MFB2881319.1"/>
    <property type="molecule type" value="Genomic_DNA"/>
</dbReference>
<dbReference type="InterPro" id="IPR051619">
    <property type="entry name" value="TypeII_TA_RNase_PINc/VapC"/>
</dbReference>
<dbReference type="SUPFAM" id="SSF88723">
    <property type="entry name" value="PIN domain-like"/>
    <property type="match status" value="1"/>
</dbReference>
<dbReference type="Gene3D" id="3.40.50.1010">
    <property type="entry name" value="5'-nuclease"/>
    <property type="match status" value="1"/>
</dbReference>
<protein>
    <submittedName>
        <fullName evidence="3">Type II toxin-antitoxin system VapC family toxin</fullName>
    </submittedName>
</protein>
<accession>A0ABV4XET2</accession>
<dbReference type="Pfam" id="PF01850">
    <property type="entry name" value="PIN"/>
    <property type="match status" value="1"/>
</dbReference>
<comment type="caution">
    <text evidence="3">The sequence shown here is derived from an EMBL/GenBank/DDBJ whole genome shotgun (WGS) entry which is preliminary data.</text>
</comment>
<dbReference type="RefSeq" id="WP_413274302.1">
    <property type="nucleotide sequence ID" value="NZ_JBHFNQ010000220.1"/>
</dbReference>
<dbReference type="InterPro" id="IPR044153">
    <property type="entry name" value="PIN_Pae0151-like"/>
</dbReference>
<name>A0ABV4XET2_9CYAN</name>